<feature type="region of interest" description="Disordered" evidence="1">
    <location>
        <begin position="41"/>
        <end position="67"/>
    </location>
</feature>
<dbReference type="EMBL" id="GG666550">
    <property type="protein sequence ID" value="EEN56639.1"/>
    <property type="molecule type" value="Genomic_DNA"/>
</dbReference>
<accession>C3YSX5</accession>
<sequence>MKKCDIPIHGLEHCAADRSGWKLTCQAGTWLEKKRFNNQAEGRREKRHLRERTGGTASLSSQPTTISTEAATPAASGSFASHLAACYGQRLLRTLPAVQCPGLSVPLSVLVVVRSLIACHPRLRYCRYRWLSGRGSCSSGLLMVCCWVCPNMKQDRY</sequence>
<dbReference type="AlphaFoldDB" id="C3YSX5"/>
<evidence type="ECO:0000313" key="2">
    <source>
        <dbReference type="EMBL" id="EEN56639.1"/>
    </source>
</evidence>
<name>C3YSX5_BRAFL</name>
<dbReference type="InParanoid" id="C3YSX5"/>
<reference evidence="2" key="1">
    <citation type="journal article" date="2008" name="Nature">
        <title>The amphioxus genome and the evolution of the chordate karyotype.</title>
        <authorList>
            <consortium name="US DOE Joint Genome Institute (JGI-PGF)"/>
            <person name="Putnam N.H."/>
            <person name="Butts T."/>
            <person name="Ferrier D.E.K."/>
            <person name="Furlong R.F."/>
            <person name="Hellsten U."/>
            <person name="Kawashima T."/>
            <person name="Robinson-Rechavi M."/>
            <person name="Shoguchi E."/>
            <person name="Terry A."/>
            <person name="Yu J.-K."/>
            <person name="Benito-Gutierrez E.L."/>
            <person name="Dubchak I."/>
            <person name="Garcia-Fernandez J."/>
            <person name="Gibson-Brown J.J."/>
            <person name="Grigoriev I.V."/>
            <person name="Horton A.C."/>
            <person name="de Jong P.J."/>
            <person name="Jurka J."/>
            <person name="Kapitonov V.V."/>
            <person name="Kohara Y."/>
            <person name="Kuroki Y."/>
            <person name="Lindquist E."/>
            <person name="Lucas S."/>
            <person name="Osoegawa K."/>
            <person name="Pennacchio L.A."/>
            <person name="Salamov A.A."/>
            <person name="Satou Y."/>
            <person name="Sauka-Spengler T."/>
            <person name="Schmutz J."/>
            <person name="Shin-I T."/>
            <person name="Toyoda A."/>
            <person name="Bronner-Fraser M."/>
            <person name="Fujiyama A."/>
            <person name="Holland L.Z."/>
            <person name="Holland P.W.H."/>
            <person name="Satoh N."/>
            <person name="Rokhsar D.S."/>
        </authorList>
    </citation>
    <scope>NUCLEOTIDE SEQUENCE [LARGE SCALE GENOMIC DNA]</scope>
    <source>
        <strain evidence="2">S238N-H82</strain>
        <tissue evidence="2">Testes</tissue>
    </source>
</reference>
<protein>
    <submittedName>
        <fullName evidence="2">Uncharacterized protein</fullName>
    </submittedName>
</protein>
<feature type="compositionally biased region" description="Polar residues" evidence="1">
    <location>
        <begin position="55"/>
        <end position="67"/>
    </location>
</feature>
<organism>
    <name type="scientific">Branchiostoma floridae</name>
    <name type="common">Florida lancelet</name>
    <name type="synonym">Amphioxus</name>
    <dbReference type="NCBI Taxonomy" id="7739"/>
    <lineage>
        <taxon>Eukaryota</taxon>
        <taxon>Metazoa</taxon>
        <taxon>Chordata</taxon>
        <taxon>Cephalochordata</taxon>
        <taxon>Leptocardii</taxon>
        <taxon>Amphioxiformes</taxon>
        <taxon>Branchiostomatidae</taxon>
        <taxon>Branchiostoma</taxon>
    </lineage>
</organism>
<evidence type="ECO:0000256" key="1">
    <source>
        <dbReference type="SAM" id="MobiDB-lite"/>
    </source>
</evidence>
<proteinExistence type="predicted"/>
<gene>
    <name evidence="2" type="ORF">BRAFLDRAFT_95141</name>
</gene>